<dbReference type="SUPFAM" id="SSF55681">
    <property type="entry name" value="Class II aaRS and biotin synthetases"/>
    <property type="match status" value="1"/>
</dbReference>
<dbReference type="Proteomes" id="UP001592581">
    <property type="component" value="Unassembled WGS sequence"/>
</dbReference>
<keyword evidence="5" id="KW-0479">Metal-binding</keyword>
<evidence type="ECO:0000313" key="15">
    <source>
        <dbReference type="EMBL" id="MFC1442673.1"/>
    </source>
</evidence>
<evidence type="ECO:0000256" key="10">
    <source>
        <dbReference type="ARBA" id="ARBA00023146"/>
    </source>
</evidence>
<feature type="compositionally biased region" description="Basic and acidic residues" evidence="13">
    <location>
        <begin position="40"/>
        <end position="50"/>
    </location>
</feature>
<gene>
    <name evidence="15" type="primary">thrS</name>
    <name evidence="15" type="ORF">ABUW04_30915</name>
</gene>
<dbReference type="Gene3D" id="3.30.930.10">
    <property type="entry name" value="Bira Bifunctional Protein, Domain 2"/>
    <property type="match status" value="1"/>
</dbReference>
<dbReference type="SUPFAM" id="SSF52954">
    <property type="entry name" value="Class II aaRS ABD-related"/>
    <property type="match status" value="1"/>
</dbReference>
<dbReference type="InterPro" id="IPR002314">
    <property type="entry name" value="aa-tRNA-synt_IIb"/>
</dbReference>
<evidence type="ECO:0000256" key="8">
    <source>
        <dbReference type="ARBA" id="ARBA00022840"/>
    </source>
</evidence>
<dbReference type="InterPro" id="IPR036621">
    <property type="entry name" value="Anticodon-bd_dom_sf"/>
</dbReference>
<proteinExistence type="inferred from homology"/>
<evidence type="ECO:0000256" key="2">
    <source>
        <dbReference type="ARBA" id="ARBA00013163"/>
    </source>
</evidence>
<dbReference type="Gene3D" id="3.40.50.800">
    <property type="entry name" value="Anticodon-binding domain"/>
    <property type="match status" value="1"/>
</dbReference>
<evidence type="ECO:0000256" key="1">
    <source>
        <dbReference type="ARBA" id="ARBA00008226"/>
    </source>
</evidence>
<comment type="caution">
    <text evidence="15">The sequence shown here is derived from an EMBL/GenBank/DDBJ whole genome shotgun (WGS) entry which is preliminary data.</text>
</comment>
<evidence type="ECO:0000256" key="3">
    <source>
        <dbReference type="ARBA" id="ARBA00022490"/>
    </source>
</evidence>
<comment type="similarity">
    <text evidence="1">Belongs to the class-II aminoacyl-tRNA synthetase family.</text>
</comment>
<evidence type="ECO:0000256" key="11">
    <source>
        <dbReference type="ARBA" id="ARBA00049515"/>
    </source>
</evidence>
<evidence type="ECO:0000256" key="12">
    <source>
        <dbReference type="NCBIfam" id="TIGR00418"/>
    </source>
</evidence>
<keyword evidence="4 15" id="KW-0436">Ligase</keyword>
<evidence type="ECO:0000256" key="13">
    <source>
        <dbReference type="SAM" id="MobiDB-lite"/>
    </source>
</evidence>
<dbReference type="InterPro" id="IPR002320">
    <property type="entry name" value="Thr-tRNA-ligase_IIa"/>
</dbReference>
<keyword evidence="16" id="KW-1185">Reference proteome</keyword>
<evidence type="ECO:0000256" key="4">
    <source>
        <dbReference type="ARBA" id="ARBA00022598"/>
    </source>
</evidence>
<evidence type="ECO:0000256" key="9">
    <source>
        <dbReference type="ARBA" id="ARBA00022917"/>
    </source>
</evidence>
<feature type="domain" description="Aminoacyl-transfer RNA synthetases class-II family profile" evidence="14">
    <location>
        <begin position="75"/>
        <end position="344"/>
    </location>
</feature>
<evidence type="ECO:0000256" key="7">
    <source>
        <dbReference type="ARBA" id="ARBA00022833"/>
    </source>
</evidence>
<dbReference type="InterPro" id="IPR033728">
    <property type="entry name" value="ThrRS_core"/>
</dbReference>
<dbReference type="EC" id="6.1.1.3" evidence="2 12"/>
<keyword evidence="8" id="KW-0067">ATP-binding</keyword>
<keyword evidence="3" id="KW-0963">Cytoplasm</keyword>
<evidence type="ECO:0000256" key="6">
    <source>
        <dbReference type="ARBA" id="ARBA00022741"/>
    </source>
</evidence>
<evidence type="ECO:0000313" key="16">
    <source>
        <dbReference type="Proteomes" id="UP001592581"/>
    </source>
</evidence>
<dbReference type="GO" id="GO:0004829">
    <property type="term" value="F:threonine-tRNA ligase activity"/>
    <property type="evidence" value="ECO:0007669"/>
    <property type="project" value="UniProtKB-EC"/>
</dbReference>
<dbReference type="CDD" id="cd00771">
    <property type="entry name" value="ThrRS_core"/>
    <property type="match status" value="1"/>
</dbReference>
<protein>
    <recommendedName>
        <fullName evidence="2 12">Threonine--tRNA ligase</fullName>
        <ecNumber evidence="2 12">6.1.1.3</ecNumber>
    </recommendedName>
</protein>
<dbReference type="Pfam" id="PF00587">
    <property type="entry name" value="tRNA-synt_2b"/>
    <property type="match status" value="1"/>
</dbReference>
<reference evidence="15 16" key="1">
    <citation type="submission" date="2024-06" db="EMBL/GenBank/DDBJ databases">
        <authorList>
            <person name="Lee S.D."/>
        </authorList>
    </citation>
    <scope>NUCLEOTIDE SEQUENCE [LARGE SCALE GENOMIC DNA]</scope>
    <source>
        <strain evidence="15 16">N1-10</strain>
    </source>
</reference>
<dbReference type="PRINTS" id="PR01047">
    <property type="entry name" value="TRNASYNTHTHR"/>
</dbReference>
<keyword evidence="10" id="KW-0030">Aminoacyl-tRNA synthetase</keyword>
<evidence type="ECO:0000259" key="14">
    <source>
        <dbReference type="PROSITE" id="PS50862"/>
    </source>
</evidence>
<dbReference type="InterPro" id="IPR045864">
    <property type="entry name" value="aa-tRNA-synth_II/BPL/LPL"/>
</dbReference>
<dbReference type="Pfam" id="PF03129">
    <property type="entry name" value="HGTP_anticodon"/>
    <property type="match status" value="1"/>
</dbReference>
<sequence>MSRRADSRSVRSPGASAPGLRRAVTRSTDSEETTMQADEMQVHQENRHDHRRLGRELDLFDTDPLMGAGLPYWLPDGAAVRHALEEYVRGVERRAGYQHVYSPVLGKRELYEISGHWSHYSEDMFPPMDLGAEQVVLRPSLCPHHALIYRSRSHSYRELPLRMAELGGMYRSELSGVLGGLTRVRAIQLNDAHIFCTLDQVAEEARSALELIRRAYADLGIRPSLFRLSLPGPGGKYVAAPEMWRRATALLTEVLDGAGVEYRAVEGEAAFYGPKIDVQITDGAGREATLSTVQVDFHQPEQFDLHYIGPDGAKHRPVMVHRSIIGSVERAVAHLIETHGGAFPAWLAPVQLEVLPVSDDELPAAAELLDRCLDLGLRARLAAPEQGTLGARVRAARLVPYQAVIGPREAAVGHVSLRLRDGHRPPPLPTLDALARITAQVEARSSEL</sequence>
<keyword evidence="7" id="KW-0862">Zinc</keyword>
<dbReference type="PROSITE" id="PS50862">
    <property type="entry name" value="AA_TRNA_LIGASE_II"/>
    <property type="match status" value="1"/>
</dbReference>
<evidence type="ECO:0000256" key="5">
    <source>
        <dbReference type="ARBA" id="ARBA00022723"/>
    </source>
</evidence>
<accession>A0ABV6XWM2</accession>
<dbReference type="InterPro" id="IPR004154">
    <property type="entry name" value="Anticodon-bd"/>
</dbReference>
<organism evidence="15 16">
    <name type="scientific">Streptacidiphilus jeojiensis</name>
    <dbReference type="NCBI Taxonomy" id="3229225"/>
    <lineage>
        <taxon>Bacteria</taxon>
        <taxon>Bacillati</taxon>
        <taxon>Actinomycetota</taxon>
        <taxon>Actinomycetes</taxon>
        <taxon>Kitasatosporales</taxon>
        <taxon>Streptomycetaceae</taxon>
        <taxon>Streptacidiphilus</taxon>
    </lineage>
</organism>
<keyword evidence="9" id="KW-0648">Protein biosynthesis</keyword>
<dbReference type="PANTHER" id="PTHR11451">
    <property type="entry name" value="THREONINE-TRNA LIGASE"/>
    <property type="match status" value="1"/>
</dbReference>
<dbReference type="NCBIfam" id="TIGR00418">
    <property type="entry name" value="thrS"/>
    <property type="match status" value="1"/>
</dbReference>
<keyword evidence="6" id="KW-0547">Nucleotide-binding</keyword>
<name>A0ABV6XWM2_9ACTN</name>
<dbReference type="EMBL" id="JBEUKS010000013">
    <property type="protein sequence ID" value="MFC1442673.1"/>
    <property type="molecule type" value="Genomic_DNA"/>
</dbReference>
<dbReference type="PANTHER" id="PTHR11451:SF56">
    <property type="entry name" value="THREONINE--TRNA LIGASE 1"/>
    <property type="match status" value="1"/>
</dbReference>
<comment type="catalytic activity">
    <reaction evidence="11">
        <text>tRNA(Thr) + L-threonine + ATP = L-threonyl-tRNA(Thr) + AMP + diphosphate + H(+)</text>
        <dbReference type="Rhea" id="RHEA:24624"/>
        <dbReference type="Rhea" id="RHEA-COMP:9670"/>
        <dbReference type="Rhea" id="RHEA-COMP:9704"/>
        <dbReference type="ChEBI" id="CHEBI:15378"/>
        <dbReference type="ChEBI" id="CHEBI:30616"/>
        <dbReference type="ChEBI" id="CHEBI:33019"/>
        <dbReference type="ChEBI" id="CHEBI:57926"/>
        <dbReference type="ChEBI" id="CHEBI:78442"/>
        <dbReference type="ChEBI" id="CHEBI:78534"/>
        <dbReference type="ChEBI" id="CHEBI:456215"/>
        <dbReference type="EC" id="6.1.1.3"/>
    </reaction>
</comment>
<feature type="region of interest" description="Disordered" evidence="13">
    <location>
        <begin position="1"/>
        <end position="50"/>
    </location>
</feature>
<dbReference type="InterPro" id="IPR006195">
    <property type="entry name" value="aa-tRNA-synth_II"/>
</dbReference>